<sequence>MASPHCQENTRALAPSIQQEGSTFGDTYVTGGVLVQGNVVINSAATARTGVGHYTNSSLHPLKTFVERPELREMIRSRLARDRADTSQNHKYKILAVWGLGGTGKTQLVLSYLQHHQTDYEATFWIDAGMKSTVERDFVNIYRLLYGEVFWAPKGGQDLVSEAVLRVKSWFGDKKHRWLLVFDGADSLDDPEDQDYVNLLELIPMSLTVDVIITSRSKTADDLSTLEGVHVKEMAQDQAVDLFYKSSELNIISPQTTEEVKCIVDELGHLALAVNLAGAYVRETPDLRSDLSKYLKEYRGHQKRRHELLGRKPNRQAHQYSESVLTTWETSFHAVNEQYPLAGRLLTILAFISHDDIYMALFGLDGRGNQAEHSDNETLEQPIKTWTNTISPEQPLELDMFEEGFRVLGRYSLVQWQGDHASYQMHRLVHAWGHDRLSPAEKETFGMASMNLMDDAMSRCSGMPQARLRLTPHIMTCFGVAISMARDMVDLKATARVVTRMDSFLDTLGQWSDVRSIRLFILEVHVKVYGKDHPSTISATNNLANTLRKQGQLEDAAKMMRDVLERTRRISGEEHPYTILAINNLAVILEEQGYLDEAAQMKKEALKKVRRIRGEEHPSTITAMNNLALTLQNQGYLDDAVEIMREALGKRRRILGEDHPHTISAMNNLASILGYQGHLDEPEKLMREVLEKRQRILGTEHPDTIGAISNLASALDDLGQVDEAAKMKKEVLEKTRRILGEDHPDTISAMHNLANTLGEQGQIGEAIDLLQTALQKMKQTYGDDHPHIGMASRNLSKLNGCLESTPGPTMSTNCIEQGPLFTRLDLTPEPTLTTKHLKQGWLFTRLKSTPEPTMTPKHRNQGSVFTRLKAKIYKAI</sequence>
<dbReference type="PANTHER" id="PTHR46082">
    <property type="entry name" value="ATP/GTP-BINDING PROTEIN-RELATED"/>
    <property type="match status" value="1"/>
</dbReference>
<dbReference type="AlphaFoldDB" id="A0AAV9MUZ1"/>
<dbReference type="RefSeq" id="XP_064700929.1">
    <property type="nucleotide sequence ID" value="XM_064852943.1"/>
</dbReference>
<reference evidence="1 2" key="1">
    <citation type="submission" date="2023-08" db="EMBL/GenBank/DDBJ databases">
        <title>Black Yeasts Isolated from many extreme environments.</title>
        <authorList>
            <person name="Coleine C."/>
            <person name="Stajich J.E."/>
            <person name="Selbmann L."/>
        </authorList>
    </citation>
    <scope>NUCLEOTIDE SEQUENCE [LARGE SCALE GENOMIC DNA]</scope>
    <source>
        <strain evidence="1 2">CCFEE 5792</strain>
    </source>
</reference>
<evidence type="ECO:0008006" key="3">
    <source>
        <dbReference type="Google" id="ProtNLM"/>
    </source>
</evidence>
<dbReference type="Gene3D" id="1.25.40.10">
    <property type="entry name" value="Tetratricopeptide repeat domain"/>
    <property type="match status" value="2"/>
</dbReference>
<dbReference type="PANTHER" id="PTHR46082:SF6">
    <property type="entry name" value="AAA+ ATPASE DOMAIN-CONTAINING PROTEIN-RELATED"/>
    <property type="match status" value="1"/>
</dbReference>
<dbReference type="Pfam" id="PF13424">
    <property type="entry name" value="TPR_12"/>
    <property type="match status" value="2"/>
</dbReference>
<evidence type="ECO:0000313" key="1">
    <source>
        <dbReference type="EMBL" id="KAK5045297.1"/>
    </source>
</evidence>
<dbReference type="InterPro" id="IPR019734">
    <property type="entry name" value="TPR_rpt"/>
</dbReference>
<dbReference type="InterPro" id="IPR053137">
    <property type="entry name" value="NLR-like"/>
</dbReference>
<keyword evidence="2" id="KW-1185">Reference proteome</keyword>
<dbReference type="SUPFAM" id="SSF52540">
    <property type="entry name" value="P-loop containing nucleoside triphosphate hydrolases"/>
    <property type="match status" value="1"/>
</dbReference>
<organism evidence="1 2">
    <name type="scientific">Exophiala bonariae</name>
    <dbReference type="NCBI Taxonomy" id="1690606"/>
    <lineage>
        <taxon>Eukaryota</taxon>
        <taxon>Fungi</taxon>
        <taxon>Dikarya</taxon>
        <taxon>Ascomycota</taxon>
        <taxon>Pezizomycotina</taxon>
        <taxon>Eurotiomycetes</taxon>
        <taxon>Chaetothyriomycetidae</taxon>
        <taxon>Chaetothyriales</taxon>
        <taxon>Herpotrichiellaceae</taxon>
        <taxon>Exophiala</taxon>
    </lineage>
</organism>
<dbReference type="InterPro" id="IPR011990">
    <property type="entry name" value="TPR-like_helical_dom_sf"/>
</dbReference>
<accession>A0AAV9MUZ1</accession>
<dbReference type="SUPFAM" id="SSF48452">
    <property type="entry name" value="TPR-like"/>
    <property type="match status" value="2"/>
</dbReference>
<comment type="caution">
    <text evidence="1">The sequence shown here is derived from an EMBL/GenBank/DDBJ whole genome shotgun (WGS) entry which is preliminary data.</text>
</comment>
<gene>
    <name evidence="1" type="ORF">LTR84_009403</name>
</gene>
<protein>
    <recommendedName>
        <fullName evidence="3">NB-ARC domain-containing protein</fullName>
    </recommendedName>
</protein>
<dbReference type="Gene3D" id="3.40.50.300">
    <property type="entry name" value="P-loop containing nucleotide triphosphate hydrolases"/>
    <property type="match status" value="1"/>
</dbReference>
<dbReference type="GO" id="GO:0043531">
    <property type="term" value="F:ADP binding"/>
    <property type="evidence" value="ECO:0007669"/>
    <property type="project" value="InterPro"/>
</dbReference>
<dbReference type="NCBIfam" id="NF040586">
    <property type="entry name" value="FxSxx_TPR"/>
    <property type="match status" value="1"/>
</dbReference>
<dbReference type="Pfam" id="PF13374">
    <property type="entry name" value="TPR_10"/>
    <property type="match status" value="2"/>
</dbReference>
<dbReference type="GeneID" id="89977562"/>
<dbReference type="Proteomes" id="UP001358417">
    <property type="component" value="Unassembled WGS sequence"/>
</dbReference>
<evidence type="ECO:0000313" key="2">
    <source>
        <dbReference type="Proteomes" id="UP001358417"/>
    </source>
</evidence>
<dbReference type="EMBL" id="JAVRRD010000038">
    <property type="protein sequence ID" value="KAK5045297.1"/>
    <property type="molecule type" value="Genomic_DNA"/>
</dbReference>
<name>A0AAV9MUZ1_9EURO</name>
<dbReference type="SMART" id="SM00028">
    <property type="entry name" value="TPR"/>
    <property type="match status" value="5"/>
</dbReference>
<dbReference type="InterPro" id="IPR027417">
    <property type="entry name" value="P-loop_NTPase"/>
</dbReference>
<proteinExistence type="predicted"/>